<protein>
    <submittedName>
        <fullName evidence="2">Uncharacterized protein</fullName>
    </submittedName>
</protein>
<name>A0ABU7Z0F1_9GAMM</name>
<evidence type="ECO:0000313" key="2">
    <source>
        <dbReference type="EMBL" id="MEG3184671.1"/>
    </source>
</evidence>
<evidence type="ECO:0000256" key="1">
    <source>
        <dbReference type="SAM" id="MobiDB-lite"/>
    </source>
</evidence>
<keyword evidence="3" id="KW-1185">Reference proteome</keyword>
<sequence length="127" mass="14425">MTVTDLNLMRGAPASIDVDAEIDFWRRAYRDHPAFSPRRDFADYELAIRIGIEAFAEDSERTFEDCRDTLEDAYNTRAGSRRLHWYEAGSAAAAAWHRLVRHHRLRPAPVDGHGPTTRDPTDTALAS</sequence>
<proteinExistence type="predicted"/>
<accession>A0ABU7Z0F1</accession>
<dbReference type="EMBL" id="JAXGFP010000006">
    <property type="protein sequence ID" value="MEG3184671.1"/>
    <property type="molecule type" value="Genomic_DNA"/>
</dbReference>
<organism evidence="2 3">
    <name type="scientific">Novilysobacter erysipheiresistens</name>
    <dbReference type="NCBI Taxonomy" id="1749332"/>
    <lineage>
        <taxon>Bacteria</taxon>
        <taxon>Pseudomonadati</taxon>
        <taxon>Pseudomonadota</taxon>
        <taxon>Gammaproteobacteria</taxon>
        <taxon>Lysobacterales</taxon>
        <taxon>Lysobacteraceae</taxon>
        <taxon>Novilysobacter</taxon>
    </lineage>
</organism>
<reference evidence="2 3" key="1">
    <citation type="journal article" date="2016" name="Int. J. Syst. Evol. Microbiol.">
        <title>Lysobacter erysipheiresistens sp. nov., an antagonist of powdery mildew, isolated from tobacco-cultivated soil.</title>
        <authorList>
            <person name="Xie B."/>
            <person name="Li T."/>
            <person name="Lin X."/>
            <person name="Wang C.J."/>
            <person name="Chen Y.J."/>
            <person name="Liu W.J."/>
            <person name="Zhao Z.W."/>
        </authorList>
    </citation>
    <scope>NUCLEOTIDE SEQUENCE [LARGE SCALE GENOMIC DNA]</scope>
    <source>
        <strain evidence="2 3">RS-LYSO-3</strain>
    </source>
</reference>
<feature type="region of interest" description="Disordered" evidence="1">
    <location>
        <begin position="107"/>
        <end position="127"/>
    </location>
</feature>
<dbReference type="Proteomes" id="UP001355056">
    <property type="component" value="Unassembled WGS sequence"/>
</dbReference>
<evidence type="ECO:0000313" key="3">
    <source>
        <dbReference type="Proteomes" id="UP001355056"/>
    </source>
</evidence>
<comment type="caution">
    <text evidence="2">The sequence shown here is derived from an EMBL/GenBank/DDBJ whole genome shotgun (WGS) entry which is preliminary data.</text>
</comment>
<dbReference type="RefSeq" id="WP_332617422.1">
    <property type="nucleotide sequence ID" value="NZ_JAXGFP010000006.1"/>
</dbReference>
<gene>
    <name evidence="2" type="ORF">SNE34_11685</name>
</gene>